<dbReference type="SUPFAM" id="SSF55729">
    <property type="entry name" value="Acyl-CoA N-acyltransferases (Nat)"/>
    <property type="match status" value="1"/>
</dbReference>
<dbReference type="Pfam" id="PF13673">
    <property type="entry name" value="Acetyltransf_10"/>
    <property type="match status" value="1"/>
</dbReference>
<proteinExistence type="predicted"/>
<dbReference type="CDD" id="cd04301">
    <property type="entry name" value="NAT_SF"/>
    <property type="match status" value="1"/>
</dbReference>
<organism evidence="2 3">
    <name type="scientific">Aphanomyces astaci</name>
    <name type="common">Crayfish plague agent</name>
    <dbReference type="NCBI Taxonomy" id="112090"/>
    <lineage>
        <taxon>Eukaryota</taxon>
        <taxon>Sar</taxon>
        <taxon>Stramenopiles</taxon>
        <taxon>Oomycota</taxon>
        <taxon>Saprolegniomycetes</taxon>
        <taxon>Saprolegniales</taxon>
        <taxon>Verrucalvaceae</taxon>
        <taxon>Aphanomyces</taxon>
    </lineage>
</organism>
<feature type="domain" description="N-acetyltransferase" evidence="1">
    <location>
        <begin position="26"/>
        <end position="176"/>
    </location>
</feature>
<dbReference type="AlphaFoldDB" id="A0A397B0J9"/>
<accession>A0A397B0J9</accession>
<dbReference type="Proteomes" id="UP000265427">
    <property type="component" value="Unassembled WGS sequence"/>
</dbReference>
<evidence type="ECO:0000259" key="1">
    <source>
        <dbReference type="PROSITE" id="PS51186"/>
    </source>
</evidence>
<dbReference type="PROSITE" id="PS51186">
    <property type="entry name" value="GNAT"/>
    <property type="match status" value="1"/>
</dbReference>
<dbReference type="InterPro" id="IPR016181">
    <property type="entry name" value="Acyl_CoA_acyltransferase"/>
</dbReference>
<protein>
    <recommendedName>
        <fullName evidence="1">N-acetyltransferase domain-containing protein</fullName>
    </recommendedName>
</protein>
<reference evidence="2 3" key="1">
    <citation type="submission" date="2018-08" db="EMBL/GenBank/DDBJ databases">
        <title>Aphanomyces genome sequencing and annotation.</title>
        <authorList>
            <person name="Minardi D."/>
            <person name="Oidtmann B."/>
            <person name="Van Der Giezen M."/>
            <person name="Studholme D.J."/>
        </authorList>
    </citation>
    <scope>NUCLEOTIDE SEQUENCE [LARGE SCALE GENOMIC DNA]</scope>
    <source>
        <strain evidence="2 3">Kv</strain>
    </source>
</reference>
<dbReference type="InterPro" id="IPR000182">
    <property type="entry name" value="GNAT_dom"/>
</dbReference>
<name>A0A397B0J9_APHAT</name>
<sequence length="182" mass="20043">MLLPSVTVRTTKPNVATMSGLRWTCQRLEELTAVQTYKILQLRCEVFIVEQNSVVLEVDGRDTAESCVHVMGWNDVGDLMAYARVLGPGTIDSNQTTSVIGRVVTHPEARGCGVGKALMLEAIRASEVNWPGARCQLGAQAYLESFYTKLGFERLADVEPYEHHGIAHVEMCLLPPSSDYST</sequence>
<dbReference type="EMBL" id="QUSZ01004999">
    <property type="protein sequence ID" value="RHY11659.1"/>
    <property type="molecule type" value="Genomic_DNA"/>
</dbReference>
<dbReference type="GO" id="GO:0016747">
    <property type="term" value="F:acyltransferase activity, transferring groups other than amino-acyl groups"/>
    <property type="evidence" value="ECO:0007669"/>
    <property type="project" value="InterPro"/>
</dbReference>
<gene>
    <name evidence="2" type="ORF">DYB36_004450</name>
</gene>
<comment type="caution">
    <text evidence="2">The sequence shown here is derived from an EMBL/GenBank/DDBJ whole genome shotgun (WGS) entry which is preliminary data.</text>
</comment>
<evidence type="ECO:0000313" key="3">
    <source>
        <dbReference type="Proteomes" id="UP000265427"/>
    </source>
</evidence>
<evidence type="ECO:0000313" key="2">
    <source>
        <dbReference type="EMBL" id="RHY11659.1"/>
    </source>
</evidence>
<dbReference type="VEuPathDB" id="FungiDB:H257_09578"/>
<dbReference type="Gene3D" id="3.40.630.30">
    <property type="match status" value="1"/>
</dbReference>